<name>A0A1M6NSG5_9ACTN</name>
<dbReference type="Proteomes" id="UP000184452">
    <property type="component" value="Unassembled WGS sequence"/>
</dbReference>
<keyword evidence="2" id="KW-1133">Transmembrane helix</keyword>
<protein>
    <submittedName>
        <fullName evidence="3">Uncharacterized protein</fullName>
    </submittedName>
</protein>
<dbReference type="AlphaFoldDB" id="A0A1M6NSG5"/>
<evidence type="ECO:0000313" key="4">
    <source>
        <dbReference type="Proteomes" id="UP000184452"/>
    </source>
</evidence>
<gene>
    <name evidence="3" type="ORF">SAMN05421803_11281</name>
</gene>
<proteinExistence type="predicted"/>
<accession>A0A1M6NSG5</accession>
<dbReference type="STRING" id="758803.SAMN05421803_11281"/>
<keyword evidence="1" id="KW-0175">Coiled coil</keyword>
<keyword evidence="2" id="KW-0812">Transmembrane</keyword>
<keyword evidence="4" id="KW-1185">Reference proteome</keyword>
<feature type="transmembrane region" description="Helical" evidence="2">
    <location>
        <begin position="156"/>
        <end position="176"/>
    </location>
</feature>
<sequence>MGERSAYDEIDGLRERLRRLEVRVFEERARADRGRTASLGLVAAATVLFLAPALPWLRRFTETRGFRFTNGGEAAIGEPRAFATGWELWWQALVEGRWGLVLGFLALAVAAGLAVWAAVALRGPALLAAQVAAVPGPLLFLLSWPQALEEAPVSAGPGVFTAVAACVLVLAAAQYGKGDG</sequence>
<evidence type="ECO:0000256" key="1">
    <source>
        <dbReference type="SAM" id="Coils"/>
    </source>
</evidence>
<feature type="coiled-coil region" evidence="1">
    <location>
        <begin position="3"/>
        <end position="30"/>
    </location>
</feature>
<feature type="transmembrane region" description="Helical" evidence="2">
    <location>
        <begin position="37"/>
        <end position="57"/>
    </location>
</feature>
<reference evidence="3 4" key="1">
    <citation type="submission" date="2016-11" db="EMBL/GenBank/DDBJ databases">
        <authorList>
            <person name="Jaros S."/>
            <person name="Januszkiewicz K."/>
            <person name="Wedrychowicz H."/>
        </authorList>
    </citation>
    <scope>NUCLEOTIDE SEQUENCE [LARGE SCALE GENOMIC DNA]</scope>
    <source>
        <strain evidence="3 4">CGMCC 4.5723</strain>
    </source>
</reference>
<evidence type="ECO:0000256" key="2">
    <source>
        <dbReference type="SAM" id="Phobius"/>
    </source>
</evidence>
<dbReference type="EMBL" id="FQZK01000012">
    <property type="protein sequence ID" value="SHJ98614.1"/>
    <property type="molecule type" value="Genomic_DNA"/>
</dbReference>
<evidence type="ECO:0000313" key="3">
    <source>
        <dbReference type="EMBL" id="SHJ98614.1"/>
    </source>
</evidence>
<dbReference type="RefSeq" id="WP_073380767.1">
    <property type="nucleotide sequence ID" value="NZ_FQZK01000012.1"/>
</dbReference>
<organism evidence="3 4">
    <name type="scientific">Nocardiopsis flavescens</name>
    <dbReference type="NCBI Taxonomy" id="758803"/>
    <lineage>
        <taxon>Bacteria</taxon>
        <taxon>Bacillati</taxon>
        <taxon>Actinomycetota</taxon>
        <taxon>Actinomycetes</taxon>
        <taxon>Streptosporangiales</taxon>
        <taxon>Nocardiopsidaceae</taxon>
        <taxon>Nocardiopsis</taxon>
    </lineage>
</organism>
<keyword evidence="2" id="KW-0472">Membrane</keyword>
<feature type="transmembrane region" description="Helical" evidence="2">
    <location>
        <begin position="98"/>
        <end position="119"/>
    </location>
</feature>
<feature type="transmembrane region" description="Helical" evidence="2">
    <location>
        <begin position="126"/>
        <end position="144"/>
    </location>
</feature>